<evidence type="ECO:0000256" key="2">
    <source>
        <dbReference type="SAM" id="SignalP"/>
    </source>
</evidence>
<protein>
    <recommendedName>
        <fullName evidence="5">Peptidase S74 domain-containing protein</fullName>
    </recommendedName>
</protein>
<dbReference type="EMBL" id="CP049057">
    <property type="protein sequence ID" value="QIE59707.1"/>
    <property type="molecule type" value="Genomic_DNA"/>
</dbReference>
<sequence length="1274" mass="133857">MKYQKTRLKRPQSFKNLPNLCVFLLLFGTASLTAQVGINTTAPDPSAMLDIQASDKGVLIPKVSLANVTTTTLDGTNTAAMGLLIYNTNAAVTGGDGVGYYSFNGTTWEKLITSASSGLSDTDFYEEGTTTAPDDINDDIFTFGNVAIGKNTADYTLDLNFSGSGRTANINKSGDETTDNYGLFVTNSTTGSGFKYGTYNTITGTSLGSHFGTYNKMDAQSNQQVYGSYQDITGLGNGGLNATFNSISGTGGGDAAGVTNVISTDNGRGHYGTLNTITGNAGTNETAGTKTTINVSGNSGFRYGNINNITNNFQGRSYGISNTLLGTSISRQYGMANLISNTGDGLHYGVSNILDGTGGGAHTGTLNVLSNGGNGMHIGTDNSIQSFGTGTKIATRNTVNSGGSGSKYGSYNFINDAGTGNQYGVYSDVPRVTGYAGYFLGRMYFGTNTSNGYIFPSTRGTNGQIMQTDASGNIAWVDPASIAVTEWTDNGAYLSPADGATEAVNLGGSTSTDGKLNSSSTLTRNITLSTARNNGATSSIYNESSNQGTGLEANRAIHNILSSGGNAFDYGVYNEFIGDGSGGQSGVYNLITATNNSSQGVNTRITGASPSQNVGVQNTIQQNGTGEAYGTFSYLTGTGTGNKYGSLVRIPDITGGTHYGLYSAVQKSGSFAGFFAGDVAIGTQEYNSGAPDYYILPASRGTNNQIMQTDAAGNVSWIDPASIAISDADFYEYGTTTAPDDINDNIFTNGGLGINYNPNGAALAANALTNDIPIVARKDINSESTSLSTSVSSLLIGAYPSGMTGTRNLYLSTNVSNSNGGATNTKGINNVINATDVRVIGMETAINLTGNLSSFDHQGHTISFVGTGTGNKTGYSLFMNQNTAGNKIGFKSELNNGPGTKTGAHYSIGGAGASEETGVYVGILNNANAPEQTAYSTQLGATAANIRKGLEVEMYNGTGGTQYGTYITLENGAFGNNANLYGTYIQIPSATNANVQYGIYSDVQKSTGFAGYFLGNVSIGTSAANNYVLPSTRGTANQIMQTDALGNVSWVDNFPGYWSRTGTTLDVATAGDDINFTSDQTSITFAQAGATPETMLYMFNAGTNNADRMVLSQSPAFPGWGLQYRDSGDSFVFKSASQDRVEIDLAGIYPLRVYGRARAVDFESNTATYPDYVFENYFEGVSEINPAYNFKTLSEVEKFIKQNGHLPGVKAYEEIKAAGMKISLSETTIKNLEKIEELFLYSIEISKENKLLKEQLAAQEKRLEKIEKLLNQTN</sequence>
<feature type="coiled-coil region" evidence="1">
    <location>
        <begin position="1242"/>
        <end position="1269"/>
    </location>
</feature>
<name>A0A6G6GMG0_9FLAO</name>
<feature type="chain" id="PRO_5026212635" description="Peptidase S74 domain-containing protein" evidence="2">
    <location>
        <begin position="35"/>
        <end position="1274"/>
    </location>
</feature>
<keyword evidence="2" id="KW-0732">Signal</keyword>
<evidence type="ECO:0000256" key="1">
    <source>
        <dbReference type="SAM" id="Coils"/>
    </source>
</evidence>
<accession>A0A6G6GMG0</accession>
<evidence type="ECO:0000313" key="3">
    <source>
        <dbReference type="EMBL" id="QIE59707.1"/>
    </source>
</evidence>
<dbReference type="RefSeq" id="WP_164679720.1">
    <property type="nucleotide sequence ID" value="NZ_CP049057.1"/>
</dbReference>
<evidence type="ECO:0000313" key="4">
    <source>
        <dbReference type="Proteomes" id="UP000505306"/>
    </source>
</evidence>
<dbReference type="KEGG" id="mgel:G5B37_09060"/>
<gene>
    <name evidence="3" type="ORF">G5B37_09060</name>
</gene>
<dbReference type="AlphaFoldDB" id="A0A6G6GMG0"/>
<organism evidence="3 4">
    <name type="scientific">Rasiella rasia</name>
    <dbReference type="NCBI Taxonomy" id="2744027"/>
    <lineage>
        <taxon>Bacteria</taxon>
        <taxon>Pseudomonadati</taxon>
        <taxon>Bacteroidota</taxon>
        <taxon>Flavobacteriia</taxon>
        <taxon>Flavobacteriales</taxon>
        <taxon>Flavobacteriaceae</taxon>
        <taxon>Rasiella</taxon>
    </lineage>
</organism>
<dbReference type="Proteomes" id="UP000505306">
    <property type="component" value="Chromosome"/>
</dbReference>
<evidence type="ECO:0008006" key="5">
    <source>
        <dbReference type="Google" id="ProtNLM"/>
    </source>
</evidence>
<keyword evidence="4" id="KW-1185">Reference proteome</keyword>
<proteinExistence type="predicted"/>
<feature type="signal peptide" evidence="2">
    <location>
        <begin position="1"/>
        <end position="34"/>
    </location>
</feature>
<reference evidence="3 4" key="1">
    <citation type="submission" date="2020-02" db="EMBL/GenBank/DDBJ databases">
        <title>Complete genome sequence of Flavobacteriaceae bacterium.</title>
        <authorList>
            <person name="Kim S.-J."/>
            <person name="Kim Y.-S."/>
            <person name="Kim K.-H."/>
        </authorList>
    </citation>
    <scope>NUCLEOTIDE SEQUENCE [LARGE SCALE GENOMIC DNA]</scope>
    <source>
        <strain evidence="3 4">RR4-40</strain>
    </source>
</reference>
<keyword evidence="1" id="KW-0175">Coiled coil</keyword>